<evidence type="ECO:0000313" key="2">
    <source>
        <dbReference type="Proteomes" id="UP000000724"/>
    </source>
</evidence>
<dbReference type="VEuPathDB" id="FungiDB:PCH_Pc15g00730"/>
<proteinExistence type="predicted"/>
<name>B6H6L8_PENRW</name>
<organism evidence="1 2">
    <name type="scientific">Penicillium rubens (strain ATCC 28089 / DSM 1075 / NRRL 1951 / Wisconsin 54-1255)</name>
    <name type="common">Penicillium chrysogenum</name>
    <dbReference type="NCBI Taxonomy" id="500485"/>
    <lineage>
        <taxon>Eukaryota</taxon>
        <taxon>Fungi</taxon>
        <taxon>Dikarya</taxon>
        <taxon>Ascomycota</taxon>
        <taxon>Pezizomycotina</taxon>
        <taxon>Eurotiomycetes</taxon>
        <taxon>Eurotiomycetidae</taxon>
        <taxon>Eurotiales</taxon>
        <taxon>Aspergillaceae</taxon>
        <taxon>Penicillium</taxon>
        <taxon>Penicillium chrysogenum species complex</taxon>
    </lineage>
</organism>
<gene>
    <name evidence="1" type="ORF">Pc15g00730</name>
    <name evidence="1" type="ORF">PCH_Pc15g00730</name>
</gene>
<protein>
    <submittedName>
        <fullName evidence="1">Uncharacterized protein</fullName>
    </submittedName>
</protein>
<dbReference type="Proteomes" id="UP000000724">
    <property type="component" value="Contig Pc00c15"/>
</dbReference>
<dbReference type="AlphaFoldDB" id="B6H6L8"/>
<dbReference type="EMBL" id="AM920430">
    <property type="protein sequence ID" value="CAP82959.1"/>
    <property type="molecule type" value="Genomic_DNA"/>
</dbReference>
<dbReference type="HOGENOM" id="CLU_1825911_0_0_1"/>
<keyword evidence="2" id="KW-1185">Reference proteome</keyword>
<sequence>MAALGLTAPPEAKSNFMAIHFALWGKLRIHNSRVRAFKYYVVLTSTGVCSSGGAIAVRSPRSDILLAAELVSGAGFWSWFWSWFLELVSGAGFWSCLVSGVWFLELVSGAGRETPLVPLPFVAFVPFANRVSRVVVNESSS</sequence>
<reference evidence="1 2" key="1">
    <citation type="journal article" date="2008" name="Nat. Biotechnol.">
        <title>Genome sequencing and analysis of the filamentous fungus Penicillium chrysogenum.</title>
        <authorList>
            <person name="van den Berg M.A."/>
            <person name="Albang R."/>
            <person name="Albermann K."/>
            <person name="Badger J.H."/>
            <person name="Daran J.-M."/>
            <person name="Driessen A.J.M."/>
            <person name="Garcia-Estrada C."/>
            <person name="Fedorova N.D."/>
            <person name="Harris D.M."/>
            <person name="Heijne W.H.M."/>
            <person name="Joardar V.S."/>
            <person name="Kiel J.A.K.W."/>
            <person name="Kovalchuk A."/>
            <person name="Martin J.F."/>
            <person name="Nierman W.C."/>
            <person name="Nijland J.G."/>
            <person name="Pronk J.T."/>
            <person name="Roubos J.A."/>
            <person name="van der Klei I.J."/>
            <person name="van Peij N.N.M.E."/>
            <person name="Veenhuis M."/>
            <person name="von Doehren H."/>
            <person name="Wagner C."/>
            <person name="Wortman J.R."/>
            <person name="Bovenberg R.A.L."/>
        </authorList>
    </citation>
    <scope>NUCLEOTIDE SEQUENCE [LARGE SCALE GENOMIC DNA]</scope>
    <source>
        <strain evidence="2">ATCC 28089 / DSM 1075 / NRRL 1951 / Wisconsin 54-1255</strain>
    </source>
</reference>
<evidence type="ECO:0000313" key="1">
    <source>
        <dbReference type="EMBL" id="CAP82959.1"/>
    </source>
</evidence>
<accession>B6H6L8</accession>